<sequence length="158" mass="17114">MTSPRSPPKPPEPPDNTPNDVSRDARHPQNTQARTGLSSRSTSSRERYVEDETIQDQATLPATESLPTSGDYKLSVLLGRDDKSPFAELASILEHCNKISEILDPVLCTFEKAHPVQDTALRQALGHGIARAILGHPGSSTPTRSCSGQNIRHCCCSS</sequence>
<feature type="compositionally biased region" description="Polar residues" evidence="1">
    <location>
        <begin position="55"/>
        <end position="68"/>
    </location>
</feature>
<proteinExistence type="predicted"/>
<feature type="region of interest" description="Disordered" evidence="1">
    <location>
        <begin position="1"/>
        <end position="69"/>
    </location>
</feature>
<name>A0A0G2IZI3_9EURO</name>
<dbReference type="VEuPathDB" id="FungiDB:EMCG_00141"/>
<dbReference type="EMBL" id="LCZI01001291">
    <property type="protein sequence ID" value="KKZ61479.1"/>
    <property type="molecule type" value="Genomic_DNA"/>
</dbReference>
<evidence type="ECO:0000313" key="2">
    <source>
        <dbReference type="EMBL" id="KKZ61479.1"/>
    </source>
</evidence>
<accession>A0A0G2IZI3</accession>
<feature type="compositionally biased region" description="Pro residues" evidence="1">
    <location>
        <begin position="1"/>
        <end position="16"/>
    </location>
</feature>
<evidence type="ECO:0000256" key="1">
    <source>
        <dbReference type="SAM" id="MobiDB-lite"/>
    </source>
</evidence>
<feature type="compositionally biased region" description="Polar residues" evidence="1">
    <location>
        <begin position="28"/>
        <end position="37"/>
    </location>
</feature>
<protein>
    <submittedName>
        <fullName evidence="2">Uncharacterized protein</fullName>
    </submittedName>
</protein>
<comment type="caution">
    <text evidence="2">The sequence shown here is derived from an EMBL/GenBank/DDBJ whole genome shotgun (WGS) entry which is preliminary data.</text>
</comment>
<reference evidence="3" key="1">
    <citation type="journal article" date="2015" name="PLoS Genet.">
        <title>The dynamic genome and transcriptome of the human fungal pathogen Blastomyces and close relative Emmonsia.</title>
        <authorList>
            <person name="Munoz J.F."/>
            <person name="Gauthier G.M."/>
            <person name="Desjardins C.A."/>
            <person name="Gallo J.E."/>
            <person name="Holder J."/>
            <person name="Sullivan T.D."/>
            <person name="Marty A.J."/>
            <person name="Carmen J.C."/>
            <person name="Chen Z."/>
            <person name="Ding L."/>
            <person name="Gujja S."/>
            <person name="Magrini V."/>
            <person name="Misas E."/>
            <person name="Mitreva M."/>
            <person name="Priest M."/>
            <person name="Saif S."/>
            <person name="Whiston E.A."/>
            <person name="Young S."/>
            <person name="Zeng Q."/>
            <person name="Goldman W.E."/>
            <person name="Mardis E.R."/>
            <person name="Taylor J.W."/>
            <person name="McEwen J.G."/>
            <person name="Clay O.K."/>
            <person name="Klein B.S."/>
            <person name="Cuomo C.A."/>
        </authorList>
    </citation>
    <scope>NUCLEOTIDE SEQUENCE [LARGE SCALE GENOMIC DNA]</scope>
    <source>
        <strain evidence="3">UAMH 3008</strain>
    </source>
</reference>
<dbReference type="OrthoDB" id="4190127at2759"/>
<organism evidence="2 3">
    <name type="scientific">[Emmonsia] crescens</name>
    <dbReference type="NCBI Taxonomy" id="73230"/>
    <lineage>
        <taxon>Eukaryota</taxon>
        <taxon>Fungi</taxon>
        <taxon>Dikarya</taxon>
        <taxon>Ascomycota</taxon>
        <taxon>Pezizomycotina</taxon>
        <taxon>Eurotiomycetes</taxon>
        <taxon>Eurotiomycetidae</taxon>
        <taxon>Onygenales</taxon>
        <taxon>Ajellomycetaceae</taxon>
        <taxon>Emergomyces</taxon>
    </lineage>
</organism>
<evidence type="ECO:0000313" key="3">
    <source>
        <dbReference type="Proteomes" id="UP000034164"/>
    </source>
</evidence>
<gene>
    <name evidence="2" type="ORF">EMCG_00141</name>
</gene>
<dbReference type="AlphaFoldDB" id="A0A0G2IZI3"/>
<dbReference type="Proteomes" id="UP000034164">
    <property type="component" value="Unassembled WGS sequence"/>
</dbReference>